<reference evidence="3" key="1">
    <citation type="journal article" date="2020" name="Nat. Commun.">
        <title>Genome sequence of the cluster root forming white lupin.</title>
        <authorList>
            <person name="Hufnagel B."/>
            <person name="Marques A."/>
            <person name="Soriano A."/>
            <person name="Marques L."/>
            <person name="Divol F."/>
            <person name="Doumas P."/>
            <person name="Sallet E."/>
            <person name="Mancinotti D."/>
            <person name="Carrere S."/>
            <person name="Marande W."/>
            <person name="Arribat S."/>
            <person name="Keller J."/>
            <person name="Huneau C."/>
            <person name="Blein T."/>
            <person name="Aime D."/>
            <person name="Laguerre M."/>
            <person name="Taylor J."/>
            <person name="Schubert V."/>
            <person name="Nelson M."/>
            <person name="Geu-Flores F."/>
            <person name="Crespi M."/>
            <person name="Gallardo-Guerrero K."/>
            <person name="Delaux P.-M."/>
            <person name="Salse J."/>
            <person name="Berges H."/>
            <person name="Guyot R."/>
            <person name="Gouzy J."/>
            <person name="Peret B."/>
        </authorList>
    </citation>
    <scope>NUCLEOTIDE SEQUENCE [LARGE SCALE GENOMIC DNA]</scope>
    <source>
        <strain evidence="3">cv. Amiga</strain>
    </source>
</reference>
<dbReference type="EMBL" id="WOCE01000004">
    <property type="protein sequence ID" value="KAE9615269.1"/>
    <property type="molecule type" value="Genomic_DNA"/>
</dbReference>
<dbReference type="Proteomes" id="UP000447434">
    <property type="component" value="Chromosome 4"/>
</dbReference>
<evidence type="ECO:0000313" key="2">
    <source>
        <dbReference type="EMBL" id="KAE9615269.1"/>
    </source>
</evidence>
<keyword evidence="1" id="KW-0472">Membrane</keyword>
<comment type="caution">
    <text evidence="2">The sequence shown here is derived from an EMBL/GenBank/DDBJ whole genome shotgun (WGS) entry which is preliminary data.</text>
</comment>
<evidence type="ECO:0000313" key="3">
    <source>
        <dbReference type="Proteomes" id="UP000447434"/>
    </source>
</evidence>
<protein>
    <submittedName>
        <fullName evidence="2">Uncharacterized protein</fullName>
    </submittedName>
</protein>
<keyword evidence="3" id="KW-1185">Reference proteome</keyword>
<proteinExistence type="predicted"/>
<feature type="transmembrane region" description="Helical" evidence="1">
    <location>
        <begin position="14"/>
        <end position="32"/>
    </location>
</feature>
<keyword evidence="1" id="KW-0812">Transmembrane</keyword>
<keyword evidence="1" id="KW-1133">Transmembrane helix</keyword>
<sequence>MNNLLGTPNSVNQLFNDMVLVQVLLWLTLIFFQQGRQIQFQTRQRLNFEGQDVLGNHVGVERDVI</sequence>
<dbReference type="AlphaFoldDB" id="A0A6A4QNP3"/>
<accession>A0A6A4QNP3</accession>
<organism evidence="2 3">
    <name type="scientific">Lupinus albus</name>
    <name type="common">White lupine</name>
    <name type="synonym">Lupinus termis</name>
    <dbReference type="NCBI Taxonomy" id="3870"/>
    <lineage>
        <taxon>Eukaryota</taxon>
        <taxon>Viridiplantae</taxon>
        <taxon>Streptophyta</taxon>
        <taxon>Embryophyta</taxon>
        <taxon>Tracheophyta</taxon>
        <taxon>Spermatophyta</taxon>
        <taxon>Magnoliopsida</taxon>
        <taxon>eudicotyledons</taxon>
        <taxon>Gunneridae</taxon>
        <taxon>Pentapetalae</taxon>
        <taxon>rosids</taxon>
        <taxon>fabids</taxon>
        <taxon>Fabales</taxon>
        <taxon>Fabaceae</taxon>
        <taxon>Papilionoideae</taxon>
        <taxon>50 kb inversion clade</taxon>
        <taxon>genistoids sensu lato</taxon>
        <taxon>core genistoids</taxon>
        <taxon>Genisteae</taxon>
        <taxon>Lupinus</taxon>
    </lineage>
</organism>
<evidence type="ECO:0000256" key="1">
    <source>
        <dbReference type="SAM" id="Phobius"/>
    </source>
</evidence>
<gene>
    <name evidence="2" type="ORF">Lalb_Chr04g0253471</name>
</gene>
<name>A0A6A4QNP3_LUPAL</name>